<dbReference type="Proteomes" id="UP000001366">
    <property type="component" value="Chromosome"/>
</dbReference>
<dbReference type="PROSITE" id="PS50005">
    <property type="entry name" value="TPR"/>
    <property type="match status" value="2"/>
</dbReference>
<dbReference type="Gene3D" id="1.25.40.10">
    <property type="entry name" value="Tetratricopeptide repeat domain"/>
    <property type="match status" value="1"/>
</dbReference>
<dbReference type="eggNOG" id="COG0457">
    <property type="taxonomic scope" value="Bacteria"/>
</dbReference>
<proteinExistence type="predicted"/>
<keyword evidence="1" id="KW-0802">TPR repeat</keyword>
<feature type="repeat" description="TPR" evidence="1">
    <location>
        <begin position="57"/>
        <end position="90"/>
    </location>
</feature>
<dbReference type="STRING" id="123214.PERMA_0887"/>
<evidence type="ECO:0000256" key="1">
    <source>
        <dbReference type="PROSITE-ProRule" id="PRU00339"/>
    </source>
</evidence>
<dbReference type="Pfam" id="PF13432">
    <property type="entry name" value="TPR_16"/>
    <property type="match status" value="1"/>
</dbReference>
<sequence length="203" mass="24063">MRGIISILLILSVFSYALDYEKIKDAYYRSYQYEKVGDFENAVKSIMIVYKEYPEGYTVNLRLGWLYYLNKNYANSIYHYEKALKVIPSSVEAKLGYTLPLLAQGKYTDVEKICYQILNTDFYNYYGNLRLSFVLRMQKKYDMAVKVINKMLSLYPTDINFLTELALVRFYQGDKKQAEYLFKDILILDPENVTAKEYLKKLR</sequence>
<dbReference type="SMART" id="SM00028">
    <property type="entry name" value="TPR"/>
    <property type="match status" value="3"/>
</dbReference>
<keyword evidence="3" id="KW-1185">Reference proteome</keyword>
<dbReference type="EMBL" id="CP001230">
    <property type="protein sequence ID" value="ACO03642.1"/>
    <property type="molecule type" value="Genomic_DNA"/>
</dbReference>
<dbReference type="PaxDb" id="123214-PERMA_0887"/>
<accession>C0QPS8</accession>
<gene>
    <name evidence="2" type="ordered locus">PERMA_0887</name>
</gene>
<dbReference type="InterPro" id="IPR011990">
    <property type="entry name" value="TPR-like_helical_dom_sf"/>
</dbReference>
<name>C0QPS8_PERMH</name>
<feature type="repeat" description="TPR" evidence="1">
    <location>
        <begin position="159"/>
        <end position="192"/>
    </location>
</feature>
<dbReference type="OrthoDB" id="9784011at2"/>
<dbReference type="KEGG" id="pmx:PERMA_0887"/>
<reference evidence="2 3" key="1">
    <citation type="journal article" date="2009" name="J. Bacteriol.">
        <title>Complete and draft genome sequences of six members of the Aquificales.</title>
        <authorList>
            <person name="Reysenbach A.L."/>
            <person name="Hamamura N."/>
            <person name="Podar M."/>
            <person name="Griffiths E."/>
            <person name="Ferreira S."/>
            <person name="Hochstein R."/>
            <person name="Heidelberg J."/>
            <person name="Johnson J."/>
            <person name="Mead D."/>
            <person name="Pohorille A."/>
            <person name="Sarmiento M."/>
            <person name="Schweighofer K."/>
            <person name="Seshadri R."/>
            <person name="Voytek M.A."/>
        </authorList>
    </citation>
    <scope>NUCLEOTIDE SEQUENCE [LARGE SCALE GENOMIC DNA]</scope>
    <source>
        <strain evidence="3">DSM 14350 / EX-H1</strain>
    </source>
</reference>
<organism evidence="2 3">
    <name type="scientific">Persephonella marina (strain DSM 14350 / EX-H1)</name>
    <dbReference type="NCBI Taxonomy" id="123214"/>
    <lineage>
        <taxon>Bacteria</taxon>
        <taxon>Pseudomonadati</taxon>
        <taxon>Aquificota</taxon>
        <taxon>Aquificia</taxon>
        <taxon>Aquificales</taxon>
        <taxon>Hydrogenothermaceae</taxon>
        <taxon>Persephonella</taxon>
    </lineage>
</organism>
<evidence type="ECO:0000313" key="2">
    <source>
        <dbReference type="EMBL" id="ACO03642.1"/>
    </source>
</evidence>
<protein>
    <submittedName>
        <fullName evidence="2">Tetratricopeptide repeat domain protein</fullName>
    </submittedName>
</protein>
<dbReference type="HOGENOM" id="CLU_116182_0_0_0"/>
<dbReference type="InterPro" id="IPR019734">
    <property type="entry name" value="TPR_rpt"/>
</dbReference>
<evidence type="ECO:0000313" key="3">
    <source>
        <dbReference type="Proteomes" id="UP000001366"/>
    </source>
</evidence>
<dbReference type="SUPFAM" id="SSF48452">
    <property type="entry name" value="TPR-like"/>
    <property type="match status" value="1"/>
</dbReference>
<dbReference type="AlphaFoldDB" id="C0QPS8"/>
<dbReference type="RefSeq" id="WP_012675881.1">
    <property type="nucleotide sequence ID" value="NC_012440.1"/>
</dbReference>